<proteinExistence type="predicted"/>
<dbReference type="SUPFAM" id="SSF47413">
    <property type="entry name" value="lambda repressor-like DNA-binding domains"/>
    <property type="match status" value="1"/>
</dbReference>
<sequence>MTTLYDVADMLKSVRNEAKLSQAELAKRAGVSRTTLARMETLAKGDMSVSILVRLFEAAGYDLKVVKSGHIRTLDDILAEQRQDETS</sequence>
<protein>
    <submittedName>
        <fullName evidence="2">Helix-turn-helix transcriptional regulator</fullName>
    </submittedName>
</protein>
<dbReference type="AlphaFoldDB" id="A0A7T9XWR3"/>
<dbReference type="PROSITE" id="PS50943">
    <property type="entry name" value="HTH_CROC1"/>
    <property type="match status" value="1"/>
</dbReference>
<dbReference type="SMART" id="SM00530">
    <property type="entry name" value="HTH_XRE"/>
    <property type="match status" value="1"/>
</dbReference>
<reference evidence="2 3" key="1">
    <citation type="submission" date="2021-01" db="EMBL/GenBank/DDBJ databases">
        <title>FDA dAtabase for Regulatory Grade micrObial Sequences (FDA-ARGOS): Supporting development and validation of Infectious Disease Dx tests.</title>
        <authorList>
            <person name="Blissenbach B."/>
            <person name="Krut O."/>
            <person name="Tallon L."/>
            <person name="Sadzewicz L."/>
            <person name="Zhao X."/>
            <person name="Boylan J."/>
            <person name="Ott S."/>
            <person name="Bowen H."/>
            <person name="Vavikolanu K."/>
            <person name="Mehta A."/>
            <person name="Aluvathingal J."/>
            <person name="Nadendla S."/>
            <person name="Yan Y."/>
            <person name="Sichtig H."/>
        </authorList>
    </citation>
    <scope>NUCLEOTIDE SEQUENCE [LARGE SCALE GENOMIC DNA]</scope>
    <source>
        <strain evidence="2 3">FDAARGOS_1082</strain>
    </source>
</reference>
<name>A0A7T9XWR3_YEREN</name>
<evidence type="ECO:0000313" key="3">
    <source>
        <dbReference type="Proteomes" id="UP000595309"/>
    </source>
</evidence>
<dbReference type="GO" id="GO:0003677">
    <property type="term" value="F:DNA binding"/>
    <property type="evidence" value="ECO:0007669"/>
    <property type="project" value="InterPro"/>
</dbReference>
<accession>A0A7T9XWR3</accession>
<organism evidence="2 3">
    <name type="scientific">Yersinia enterocolitica</name>
    <dbReference type="NCBI Taxonomy" id="630"/>
    <lineage>
        <taxon>Bacteria</taxon>
        <taxon>Pseudomonadati</taxon>
        <taxon>Pseudomonadota</taxon>
        <taxon>Gammaproteobacteria</taxon>
        <taxon>Enterobacterales</taxon>
        <taxon>Yersiniaceae</taxon>
        <taxon>Yersinia</taxon>
    </lineage>
</organism>
<evidence type="ECO:0000313" key="2">
    <source>
        <dbReference type="EMBL" id="QQU48578.1"/>
    </source>
</evidence>
<dbReference type="RefSeq" id="WP_004705583.1">
    <property type="nucleotide sequence ID" value="NZ_CGBC01000054.1"/>
</dbReference>
<evidence type="ECO:0000259" key="1">
    <source>
        <dbReference type="PROSITE" id="PS50943"/>
    </source>
</evidence>
<dbReference type="InterPro" id="IPR001387">
    <property type="entry name" value="Cro/C1-type_HTH"/>
</dbReference>
<gene>
    <name evidence="2" type="ORF">I6I39_07805</name>
</gene>
<dbReference type="Proteomes" id="UP000595309">
    <property type="component" value="Chromosome"/>
</dbReference>
<feature type="domain" description="HTH cro/C1-type" evidence="1">
    <location>
        <begin position="11"/>
        <end position="66"/>
    </location>
</feature>
<dbReference type="EMBL" id="CP068146">
    <property type="protein sequence ID" value="QQU48578.1"/>
    <property type="molecule type" value="Genomic_DNA"/>
</dbReference>
<dbReference type="InterPro" id="IPR010982">
    <property type="entry name" value="Lambda_DNA-bd_dom_sf"/>
</dbReference>
<dbReference type="Gene3D" id="1.10.260.40">
    <property type="entry name" value="lambda repressor-like DNA-binding domains"/>
    <property type="match status" value="1"/>
</dbReference>
<dbReference type="GeneID" id="45569439"/>
<dbReference type="CDD" id="cd00093">
    <property type="entry name" value="HTH_XRE"/>
    <property type="match status" value="1"/>
</dbReference>
<dbReference type="Pfam" id="PF01381">
    <property type="entry name" value="HTH_3"/>
    <property type="match status" value="1"/>
</dbReference>